<sequence length="147" mass="17853">MNVIMSLKEKRLEKEMVYERKMLRELSIDTLRDRMNRYFEPLFIRKDYITSSIEEGCLDIAVESFLLGARFSRFGYYGESENHVKVRCALEEKMLIDALYDYLSFWSPLGEEDLYQESIYYICEQYVHDCWLDGFQKGEKRYRLRLK</sequence>
<evidence type="ECO:0000313" key="2">
    <source>
        <dbReference type="Proteomes" id="UP000809829"/>
    </source>
</evidence>
<dbReference type="Proteomes" id="UP000809829">
    <property type="component" value="Unassembled WGS sequence"/>
</dbReference>
<proteinExistence type="predicted"/>
<dbReference type="InterPro" id="IPR019667">
    <property type="entry name" value="Uncharacterised_YbaK"/>
</dbReference>
<comment type="caution">
    <text evidence="1">The sequence shown here is derived from an EMBL/GenBank/DDBJ whole genome shotgun (WGS) entry which is preliminary data.</text>
</comment>
<organism evidence="1 2">
    <name type="scientific">Priestia iocasae</name>
    <dbReference type="NCBI Taxonomy" id="2291674"/>
    <lineage>
        <taxon>Bacteria</taxon>
        <taxon>Bacillati</taxon>
        <taxon>Bacillota</taxon>
        <taxon>Bacilli</taxon>
        <taxon>Bacillales</taxon>
        <taxon>Bacillaceae</taxon>
        <taxon>Priestia</taxon>
    </lineage>
</organism>
<protein>
    <recommendedName>
        <fullName evidence="3">DUF5069 domain-containing protein</fullName>
    </recommendedName>
</protein>
<reference evidence="1 2" key="1">
    <citation type="submission" date="2021-01" db="EMBL/GenBank/DDBJ databases">
        <title>Genomic Encyclopedia of Type Strains, Phase IV (KMG-IV): sequencing the most valuable type-strain genomes for metagenomic binning, comparative biology and taxonomic classification.</title>
        <authorList>
            <person name="Goeker M."/>
        </authorList>
    </citation>
    <scope>NUCLEOTIDE SEQUENCE [LARGE SCALE GENOMIC DNA]</scope>
    <source>
        <strain evidence="1 2">DSM 104297</strain>
    </source>
</reference>
<keyword evidence="2" id="KW-1185">Reference proteome</keyword>
<evidence type="ECO:0000313" key="1">
    <source>
        <dbReference type="EMBL" id="MBM7705109.1"/>
    </source>
</evidence>
<gene>
    <name evidence="1" type="ORF">JOC83_004023</name>
</gene>
<name>A0ABS2R310_9BACI</name>
<dbReference type="Pfam" id="PF10730">
    <property type="entry name" value="DUF2521"/>
    <property type="match status" value="1"/>
</dbReference>
<dbReference type="EMBL" id="JAFBFC010000016">
    <property type="protein sequence ID" value="MBM7705109.1"/>
    <property type="molecule type" value="Genomic_DNA"/>
</dbReference>
<accession>A0ABS2R310</accession>
<evidence type="ECO:0008006" key="3">
    <source>
        <dbReference type="Google" id="ProtNLM"/>
    </source>
</evidence>
<dbReference type="RefSeq" id="WP_205189093.1">
    <property type="nucleotide sequence ID" value="NZ_JAFBFC010000016.1"/>
</dbReference>